<comment type="similarity">
    <text evidence="2 6">Belongs to the anti-sigma-factor antagonist family.</text>
</comment>
<dbReference type="SUPFAM" id="SSF52091">
    <property type="entry name" value="SpoIIaa-like"/>
    <property type="match status" value="1"/>
</dbReference>
<evidence type="ECO:0000259" key="7">
    <source>
        <dbReference type="PROSITE" id="PS50801"/>
    </source>
</evidence>
<protein>
    <recommendedName>
        <fullName evidence="3 6">Anti-sigma F factor antagonist</fullName>
    </recommendedName>
    <alternativeName>
        <fullName evidence="6">Stage II sporulation protein</fullName>
    </alternativeName>
</protein>
<evidence type="ECO:0000256" key="1">
    <source>
        <dbReference type="ARBA" id="ARBA00001976"/>
    </source>
</evidence>
<dbReference type="AlphaFoldDB" id="A0A3N9UDT4"/>
<dbReference type="InterPro" id="IPR002645">
    <property type="entry name" value="STAS_dom"/>
</dbReference>
<dbReference type="GO" id="GO:0045152">
    <property type="term" value="F:antisigma factor binding"/>
    <property type="evidence" value="ECO:0007669"/>
    <property type="project" value="InterPro"/>
</dbReference>
<accession>A0A3N9UDT4</accession>
<dbReference type="GO" id="GO:0030435">
    <property type="term" value="P:sporulation resulting in formation of a cellular spore"/>
    <property type="evidence" value="ECO:0007669"/>
    <property type="project" value="UniProtKB-KW"/>
</dbReference>
<dbReference type="NCBIfam" id="TIGR02886">
    <property type="entry name" value="spore_II_AA"/>
    <property type="match status" value="1"/>
</dbReference>
<organism evidence="8 9">
    <name type="scientific">Lysinibacillus composti</name>
    <dbReference type="NCBI Taxonomy" id="720633"/>
    <lineage>
        <taxon>Bacteria</taxon>
        <taxon>Bacillati</taxon>
        <taxon>Bacillota</taxon>
        <taxon>Bacilli</taxon>
        <taxon>Bacillales</taxon>
        <taxon>Bacillaceae</taxon>
        <taxon>Lysinibacillus</taxon>
    </lineage>
</organism>
<dbReference type="RefSeq" id="WP_124765145.1">
    <property type="nucleotide sequence ID" value="NZ_JAFBDY010000030.1"/>
</dbReference>
<evidence type="ECO:0000256" key="2">
    <source>
        <dbReference type="ARBA" id="ARBA00009013"/>
    </source>
</evidence>
<dbReference type="GO" id="GO:0043856">
    <property type="term" value="F:anti-sigma factor antagonist activity"/>
    <property type="evidence" value="ECO:0007669"/>
    <property type="project" value="InterPro"/>
</dbReference>
<reference evidence="8 9" key="1">
    <citation type="journal article" date="2013" name="J. Microbiol.">
        <title>Lysinibacillus chungkukjangi sp. nov., isolated from Chungkukjang, Korean fermented soybean food.</title>
        <authorList>
            <person name="Kim S.J."/>
            <person name="Jang Y.H."/>
            <person name="Hamada M."/>
            <person name="Ahn J.H."/>
            <person name="Weon H.Y."/>
            <person name="Suzuki K."/>
            <person name="Whang K.S."/>
            <person name="Kwon S.W."/>
        </authorList>
    </citation>
    <scope>NUCLEOTIDE SEQUENCE [LARGE SCALE GENOMIC DNA]</scope>
    <source>
        <strain evidence="8 9">MCCC 1A12701</strain>
    </source>
</reference>
<dbReference type="InterPro" id="IPR014237">
    <property type="entry name" value="Anti-sigma_F_ant"/>
</dbReference>
<dbReference type="EMBL" id="RRCT01000010">
    <property type="protein sequence ID" value="RQW74385.1"/>
    <property type="molecule type" value="Genomic_DNA"/>
</dbReference>
<evidence type="ECO:0000313" key="9">
    <source>
        <dbReference type="Proteomes" id="UP000274033"/>
    </source>
</evidence>
<dbReference type="InterPro" id="IPR003658">
    <property type="entry name" value="Anti-sigma_ant"/>
</dbReference>
<keyword evidence="4" id="KW-0597">Phosphoprotein</keyword>
<dbReference type="PROSITE" id="PS50801">
    <property type="entry name" value="STAS"/>
    <property type="match status" value="1"/>
</dbReference>
<comment type="caution">
    <text evidence="8">The sequence shown here is derived from an EMBL/GenBank/DDBJ whole genome shotgun (WGS) entry which is preliminary data.</text>
</comment>
<dbReference type="PANTHER" id="PTHR33495:SF2">
    <property type="entry name" value="ANTI-SIGMA FACTOR ANTAGONIST TM_1081-RELATED"/>
    <property type="match status" value="1"/>
</dbReference>
<evidence type="ECO:0000256" key="5">
    <source>
        <dbReference type="ARBA" id="ARBA00022969"/>
    </source>
</evidence>
<evidence type="ECO:0000256" key="6">
    <source>
        <dbReference type="RuleBase" id="RU003749"/>
    </source>
</evidence>
<dbReference type="OrthoDB" id="9796601at2"/>
<dbReference type="PANTHER" id="PTHR33495">
    <property type="entry name" value="ANTI-SIGMA FACTOR ANTAGONIST TM_1081-RELATED-RELATED"/>
    <property type="match status" value="1"/>
</dbReference>
<feature type="domain" description="STAS" evidence="7">
    <location>
        <begin position="10"/>
        <end position="95"/>
    </location>
</feature>
<evidence type="ECO:0000256" key="4">
    <source>
        <dbReference type="ARBA" id="ARBA00022553"/>
    </source>
</evidence>
<dbReference type="Pfam" id="PF01740">
    <property type="entry name" value="STAS"/>
    <property type="match status" value="1"/>
</dbReference>
<keyword evidence="9" id="KW-1185">Reference proteome</keyword>
<dbReference type="Proteomes" id="UP000274033">
    <property type="component" value="Unassembled WGS sequence"/>
</dbReference>
<sequence length="117" mass="13293">MNYEINMHTNDIVVIRLFGELDHHEAERIRTDISRTILQGNLQTIIWNLERLNFMDSSGIGLILGRMREMTAVNGHTIILNPSNTMKKIFQFSGLGNFMFEGTEEEAILSARGIVNG</sequence>
<keyword evidence="5" id="KW-0749">Sporulation</keyword>
<dbReference type="NCBIfam" id="TIGR00377">
    <property type="entry name" value="ant_ant_sig"/>
    <property type="match status" value="1"/>
</dbReference>
<proteinExistence type="inferred from homology"/>
<evidence type="ECO:0000256" key="3">
    <source>
        <dbReference type="ARBA" id="ARBA00020784"/>
    </source>
</evidence>
<name>A0A3N9UDT4_9BACI</name>
<evidence type="ECO:0000313" key="8">
    <source>
        <dbReference type="EMBL" id="RQW74385.1"/>
    </source>
</evidence>
<comment type="function">
    <text evidence="1">In the phosphorylated form it could act as an anti-anti-sigma factor that counteracts SpoIIAB and thus releases sigma f from inhibition.</text>
</comment>
<dbReference type="Gene3D" id="3.30.750.24">
    <property type="entry name" value="STAS domain"/>
    <property type="match status" value="1"/>
</dbReference>
<dbReference type="InterPro" id="IPR036513">
    <property type="entry name" value="STAS_dom_sf"/>
</dbReference>
<gene>
    <name evidence="8" type="primary">spoIIAA</name>
    <name evidence="8" type="ORF">EBB45_12365</name>
</gene>